<dbReference type="OrthoDB" id="2148946at2759"/>
<dbReference type="InterPro" id="IPR035897">
    <property type="entry name" value="Toll_tir_struct_dom_sf"/>
</dbReference>
<dbReference type="SUPFAM" id="SSF52200">
    <property type="entry name" value="Toll/Interleukin receptor TIR domain"/>
    <property type="match status" value="1"/>
</dbReference>
<dbReference type="InterPro" id="IPR016024">
    <property type="entry name" value="ARM-type_fold"/>
</dbReference>
<proteinExistence type="predicted"/>
<dbReference type="Gene3D" id="3.40.50.10140">
    <property type="entry name" value="Toll/interleukin-1 receptor homology (TIR) domain"/>
    <property type="match status" value="1"/>
</dbReference>
<protein>
    <recommendedName>
        <fullName evidence="2">TIR domain-containing protein</fullName>
    </recommendedName>
</protein>
<dbReference type="PANTHER" id="PTHR46270:SF2">
    <property type="entry name" value="TIR DOMAIN-CONTAINING PROTEIN"/>
    <property type="match status" value="1"/>
</dbReference>
<feature type="compositionally biased region" description="Low complexity" evidence="1">
    <location>
        <begin position="1"/>
        <end position="10"/>
    </location>
</feature>
<keyword evidence="4" id="KW-1185">Reference proteome</keyword>
<dbReference type="InterPro" id="IPR000157">
    <property type="entry name" value="TIR_dom"/>
</dbReference>
<dbReference type="Proteomes" id="UP000678393">
    <property type="component" value="Unassembled WGS sequence"/>
</dbReference>
<gene>
    <name evidence="3" type="ORF">CUNI_LOCUS955</name>
</gene>
<dbReference type="Gene3D" id="1.25.10.10">
    <property type="entry name" value="Leucine-rich Repeat Variant"/>
    <property type="match status" value="1"/>
</dbReference>
<sequence>MGSASSSMSSVKLHETRPTMTSTNRSGSQLPPSGQAQVSTFSLPQSLKDNIINESVHADTRESATDRNEIITRNDNISNLKTDSVDENYEKTSQSLFEEDRLDNKKEEDEDTSCSEFERTLSELDLSEAELQSALKLFKEHSKLRKDMKKATECMLSFKSSSHMRSLLKELEQIFFHLSHTERTTFGDFLSCLKFGKESYAKYVSFLRAENSEHFTDSFIENDENDNLYIVQILISFRSLWWNFSDCSIMFGSQLVSEIGIIQELIHNIVSLTGVEGNKLKHSFTFESAVGILHNLAKLPGSRQTFRDMKLVEILAKFLNFENQPKVTMLVLMVLSLIIDEHQTHLLTSHDSVFDLMMSLTKRALQFANHRCEGFSVEELIQAMTGLSRNDSVKSVLVQKGILNLVPSILTEGNEIEKEASVKLLWELSFDPRNKVTIEKNKSIMQAVRDLSKNINRKIARSAQGMLWVIGMEKDKGLPDTKPAKLPTEKESKPSTGHVMVSYNWSDQKKLLEICEFLRNRGYKIWMDIDNIQGSTLQAMAEAVEQADVVIICMSEKYKESPNCRSEAEYAFCLQKPIVPLLMQYEYKPDGWLGILLGTKLFFNFSGKYPFEKKINELTKEIGSRGKFLDNQSQDSTDGPIIKTVIPALDKTPDAHPQHAFHVKNWMQENNLTEFVNLQFLTTEHLQFLKKVSLRAPEFYYNFMVDFISGKVSSEDLTRLMLVTNALESVPR</sequence>
<feature type="domain" description="TIR" evidence="2">
    <location>
        <begin position="499"/>
        <end position="618"/>
    </location>
</feature>
<evidence type="ECO:0000256" key="1">
    <source>
        <dbReference type="SAM" id="MobiDB-lite"/>
    </source>
</evidence>
<name>A0A8S3YE88_9EUPU</name>
<dbReference type="SUPFAM" id="SSF48371">
    <property type="entry name" value="ARM repeat"/>
    <property type="match status" value="1"/>
</dbReference>
<organism evidence="3 4">
    <name type="scientific">Candidula unifasciata</name>
    <dbReference type="NCBI Taxonomy" id="100452"/>
    <lineage>
        <taxon>Eukaryota</taxon>
        <taxon>Metazoa</taxon>
        <taxon>Spiralia</taxon>
        <taxon>Lophotrochozoa</taxon>
        <taxon>Mollusca</taxon>
        <taxon>Gastropoda</taxon>
        <taxon>Heterobranchia</taxon>
        <taxon>Euthyneura</taxon>
        <taxon>Panpulmonata</taxon>
        <taxon>Eupulmonata</taxon>
        <taxon>Stylommatophora</taxon>
        <taxon>Helicina</taxon>
        <taxon>Helicoidea</taxon>
        <taxon>Geomitridae</taxon>
        <taxon>Candidula</taxon>
    </lineage>
</organism>
<evidence type="ECO:0000259" key="2">
    <source>
        <dbReference type="Pfam" id="PF13676"/>
    </source>
</evidence>
<dbReference type="PANTHER" id="PTHR46270">
    <property type="entry name" value="ARMADILLO-TYPE FOLD-RELATED"/>
    <property type="match status" value="1"/>
</dbReference>
<dbReference type="EMBL" id="CAJHNH020000113">
    <property type="protein sequence ID" value="CAG5115397.1"/>
    <property type="molecule type" value="Genomic_DNA"/>
</dbReference>
<dbReference type="Pfam" id="PF13676">
    <property type="entry name" value="TIR_2"/>
    <property type="match status" value="1"/>
</dbReference>
<feature type="compositionally biased region" description="Polar residues" evidence="1">
    <location>
        <begin position="18"/>
        <end position="45"/>
    </location>
</feature>
<dbReference type="AlphaFoldDB" id="A0A8S3YE88"/>
<feature type="region of interest" description="Disordered" evidence="1">
    <location>
        <begin position="1"/>
        <end position="45"/>
    </location>
</feature>
<reference evidence="3" key="1">
    <citation type="submission" date="2021-04" db="EMBL/GenBank/DDBJ databases">
        <authorList>
            <consortium name="Molecular Ecology Group"/>
        </authorList>
    </citation>
    <scope>NUCLEOTIDE SEQUENCE</scope>
</reference>
<evidence type="ECO:0000313" key="4">
    <source>
        <dbReference type="Proteomes" id="UP000678393"/>
    </source>
</evidence>
<dbReference type="InterPro" id="IPR011989">
    <property type="entry name" value="ARM-like"/>
</dbReference>
<comment type="caution">
    <text evidence="3">The sequence shown here is derived from an EMBL/GenBank/DDBJ whole genome shotgun (WGS) entry which is preliminary data.</text>
</comment>
<accession>A0A8S3YE88</accession>
<dbReference type="GO" id="GO:0007165">
    <property type="term" value="P:signal transduction"/>
    <property type="evidence" value="ECO:0007669"/>
    <property type="project" value="InterPro"/>
</dbReference>
<evidence type="ECO:0000313" key="3">
    <source>
        <dbReference type="EMBL" id="CAG5115397.1"/>
    </source>
</evidence>